<organism evidence="18 19">
    <name type="scientific">Desmophyllum pertusum</name>
    <dbReference type="NCBI Taxonomy" id="174260"/>
    <lineage>
        <taxon>Eukaryota</taxon>
        <taxon>Metazoa</taxon>
        <taxon>Cnidaria</taxon>
        <taxon>Anthozoa</taxon>
        <taxon>Hexacorallia</taxon>
        <taxon>Scleractinia</taxon>
        <taxon>Caryophylliina</taxon>
        <taxon>Caryophylliidae</taxon>
        <taxon>Desmophyllum</taxon>
    </lineage>
</organism>
<dbReference type="GO" id="GO:0019369">
    <property type="term" value="P:arachidonate metabolic process"/>
    <property type="evidence" value="ECO:0007669"/>
    <property type="project" value="TreeGrafter"/>
</dbReference>
<evidence type="ECO:0000313" key="18">
    <source>
        <dbReference type="EMBL" id="KAJ7392294.1"/>
    </source>
</evidence>
<evidence type="ECO:0000259" key="17">
    <source>
        <dbReference type="Pfam" id="PF01764"/>
    </source>
</evidence>
<feature type="compositionally biased region" description="Basic and acidic residues" evidence="15">
    <location>
        <begin position="798"/>
        <end position="809"/>
    </location>
</feature>
<keyword evidence="19" id="KW-1185">Reference proteome</keyword>
<evidence type="ECO:0000256" key="16">
    <source>
        <dbReference type="SAM" id="Phobius"/>
    </source>
</evidence>
<feature type="compositionally biased region" description="Polar residues" evidence="15">
    <location>
        <begin position="853"/>
        <end position="867"/>
    </location>
</feature>
<dbReference type="InterPro" id="IPR052214">
    <property type="entry name" value="DAG_Lipase-Related"/>
</dbReference>
<feature type="region of interest" description="Disordered" evidence="15">
    <location>
        <begin position="918"/>
        <end position="940"/>
    </location>
</feature>
<evidence type="ECO:0000256" key="12">
    <source>
        <dbReference type="ARBA" id="ARBA00023136"/>
    </source>
</evidence>
<feature type="region of interest" description="Disordered" evidence="15">
    <location>
        <begin position="702"/>
        <end position="721"/>
    </location>
</feature>
<evidence type="ECO:0000256" key="1">
    <source>
        <dbReference type="ARBA" id="ARBA00001913"/>
    </source>
</evidence>
<reference evidence="18" key="1">
    <citation type="submission" date="2023-01" db="EMBL/GenBank/DDBJ databases">
        <title>Genome assembly of the deep-sea coral Lophelia pertusa.</title>
        <authorList>
            <person name="Herrera S."/>
            <person name="Cordes E."/>
        </authorList>
    </citation>
    <scope>NUCLEOTIDE SEQUENCE</scope>
    <source>
        <strain evidence="18">USNM1676648</strain>
        <tissue evidence="18">Polyp</tissue>
    </source>
</reference>
<dbReference type="GO" id="GO:0016298">
    <property type="term" value="F:lipase activity"/>
    <property type="evidence" value="ECO:0007669"/>
    <property type="project" value="TreeGrafter"/>
</dbReference>
<evidence type="ECO:0000256" key="7">
    <source>
        <dbReference type="ARBA" id="ARBA00022801"/>
    </source>
</evidence>
<evidence type="ECO:0000256" key="4">
    <source>
        <dbReference type="ARBA" id="ARBA00022553"/>
    </source>
</evidence>
<dbReference type="PANTHER" id="PTHR45792:SF8">
    <property type="entry name" value="DIACYLGLYCEROL LIPASE-ALPHA"/>
    <property type="match status" value="1"/>
</dbReference>
<feature type="region of interest" description="Disordered" evidence="15">
    <location>
        <begin position="746"/>
        <end position="823"/>
    </location>
</feature>
<keyword evidence="5 16" id="KW-0812">Transmembrane</keyword>
<gene>
    <name evidence="18" type="ORF">OS493_011950</name>
</gene>
<dbReference type="Gene3D" id="3.40.50.1820">
    <property type="entry name" value="alpha/beta hydrolase"/>
    <property type="match status" value="1"/>
</dbReference>
<feature type="region of interest" description="Disordered" evidence="15">
    <location>
        <begin position="853"/>
        <end position="887"/>
    </location>
</feature>
<evidence type="ECO:0000256" key="11">
    <source>
        <dbReference type="ARBA" id="ARBA00023098"/>
    </source>
</evidence>
<evidence type="ECO:0000256" key="15">
    <source>
        <dbReference type="SAM" id="MobiDB-lite"/>
    </source>
</evidence>
<keyword evidence="12 16" id="KW-0472">Membrane</keyword>
<keyword evidence="3" id="KW-1003">Cell membrane</keyword>
<proteinExistence type="predicted"/>
<keyword evidence="11" id="KW-0443">Lipid metabolism</keyword>
<dbReference type="CDD" id="cd00519">
    <property type="entry name" value="Lipase_3"/>
    <property type="match status" value="1"/>
</dbReference>
<dbReference type="Pfam" id="PF01764">
    <property type="entry name" value="Lipase_3"/>
    <property type="match status" value="1"/>
</dbReference>
<evidence type="ECO:0000256" key="8">
    <source>
        <dbReference type="ARBA" id="ARBA00022837"/>
    </source>
</evidence>
<name>A0A9X0DBT5_9CNID</name>
<comment type="caution">
    <text evidence="18">The sequence shown here is derived from an EMBL/GenBank/DDBJ whole genome shotgun (WGS) entry which is preliminary data.</text>
</comment>
<keyword evidence="7" id="KW-0378">Hydrolase</keyword>
<feature type="transmembrane region" description="Helical" evidence="16">
    <location>
        <begin position="18"/>
        <end position="43"/>
    </location>
</feature>
<dbReference type="AlphaFoldDB" id="A0A9X0DBT5"/>
<evidence type="ECO:0000256" key="9">
    <source>
        <dbReference type="ARBA" id="ARBA00022963"/>
    </source>
</evidence>
<keyword evidence="10 16" id="KW-1133">Transmembrane helix</keyword>
<keyword evidence="9" id="KW-0442">Lipid degradation</keyword>
<keyword evidence="6" id="KW-0479">Metal-binding</keyword>
<evidence type="ECO:0000256" key="3">
    <source>
        <dbReference type="ARBA" id="ARBA00022475"/>
    </source>
</evidence>
<dbReference type="EMBL" id="MU825401">
    <property type="protein sequence ID" value="KAJ7392294.1"/>
    <property type="molecule type" value="Genomic_DNA"/>
</dbReference>
<keyword evidence="8" id="KW-0106">Calcium</keyword>
<dbReference type="GO" id="GO:0005886">
    <property type="term" value="C:plasma membrane"/>
    <property type="evidence" value="ECO:0007669"/>
    <property type="project" value="UniProtKB-SubCell"/>
</dbReference>
<evidence type="ECO:0000256" key="10">
    <source>
        <dbReference type="ARBA" id="ARBA00022989"/>
    </source>
</evidence>
<keyword evidence="4" id="KW-0597">Phosphoprotein</keyword>
<dbReference type="OrthoDB" id="438440at2759"/>
<comment type="catalytic activity">
    <reaction evidence="13">
        <text>a 1,2-diacyl-sn-glycerol + H2O = a 2-acylglycerol + a fatty acid + H(+)</text>
        <dbReference type="Rhea" id="RHEA:33275"/>
        <dbReference type="ChEBI" id="CHEBI:15377"/>
        <dbReference type="ChEBI" id="CHEBI:15378"/>
        <dbReference type="ChEBI" id="CHEBI:17389"/>
        <dbReference type="ChEBI" id="CHEBI:17815"/>
        <dbReference type="ChEBI" id="CHEBI:28868"/>
        <dbReference type="EC" id="3.1.1.116"/>
    </reaction>
    <physiologicalReaction direction="left-to-right" evidence="13">
        <dbReference type="Rhea" id="RHEA:33276"/>
    </physiologicalReaction>
</comment>
<dbReference type="SUPFAM" id="SSF53474">
    <property type="entry name" value="alpha/beta-Hydrolases"/>
    <property type="match status" value="1"/>
</dbReference>
<comment type="cofactor">
    <cofactor evidence="1">
        <name>Ca(2+)</name>
        <dbReference type="ChEBI" id="CHEBI:29108"/>
    </cofactor>
</comment>
<dbReference type="GO" id="GO:0046340">
    <property type="term" value="P:diacylglycerol catabolic process"/>
    <property type="evidence" value="ECO:0007669"/>
    <property type="project" value="TreeGrafter"/>
</dbReference>
<dbReference type="InterPro" id="IPR002921">
    <property type="entry name" value="Fungal_lipase-type"/>
</dbReference>
<feature type="compositionally biased region" description="Polar residues" evidence="15">
    <location>
        <begin position="752"/>
        <end position="780"/>
    </location>
</feature>
<dbReference type="InterPro" id="IPR029058">
    <property type="entry name" value="AB_hydrolase_fold"/>
</dbReference>
<sequence length="1010" mass="114055">MPGIVVFKRRWMVASDDFVIPFGIAFVLRGLWMIVLSLAVGIYHGFYHVHLADKEDKHICEQTLDYFMGGYLALLFATNIMELSIAWMSVTIIIYCTFDSAGKTWVRFREAQLTGDSVDASDSYSTYITRKYEKRWEGCFKRCFCSSGVGQGDENVFTFIGRKLAEYFQDLDVVPSDFAAGLVLLRKQQKRQEHSALVRAIEEQQVLDSQKGVKKSSLRFQRTNSSRTLNLKDKNELMLFKEVVYYMNYALSAYGWPIYMKSNVSCGCCKLLKSFRCCYPCRHPDPRSHKFVDIESDNCCRCNYSALKRIASIHNRDAIYVSYHNKLFETPFFVSVDHLKKAVVVTIRGTLSLQDILTDFSVDAEKIPIEDGDPNWFGHKGMIKAALYLKKKLESGGILAKAFNSDPEKNTESYRLILVGHSLGAGTAAILAMLLRPSYPDLFCYAFSPPGATLSLAAAKYVRDFVISIVIGKDMIPRLSLYTLEDLRNKIMAVISYSTTPKWKILRGCVCRCAFVCCYGCKCVNCDAQLRDTEADWEHFQLPSNKNSKTPNFYPPGKVIHVVKTVSVPSRCGRKGTIFEPVWADLEDFQTIQISGLMWEDHMPDFVLKALNQCLPSKEQEESILCAPDLPCSNTLEVPLTGFVEPNHFLMPSNHTGPRSMEEDEAGMERVTSADSLALEVDHPLWRISVLSAEARRAPIARPESGFEDSDLEESAPSSRVSANWVSYTLPSLQQSTDNIVIDMHPRPRANTDLSDSPASQRSSKLQQIANKATSVSSIPVSLACSPPNSDPPPKPPRTFETEKSEGRQSFRYKPPPKPPRTFEYDSQIQANFSSSLYWNFLRPRARRYRTQFSSPELDGSTLSTDSVDGRESEEVLDPYSPHRKHGRQFNFRSVNDQVDDHIDDNDKISLFSKQTSHLNGDAVRRPKPRSVDSSGPEYRFSVSDSGLNISQEEEFLLGSVKPRTGRRRRNQLLKQAASETLHNACASIERTDQPLASRQTNANFLETTL</sequence>
<evidence type="ECO:0000256" key="5">
    <source>
        <dbReference type="ARBA" id="ARBA00022692"/>
    </source>
</evidence>
<accession>A0A9X0DBT5</accession>
<dbReference type="Proteomes" id="UP001163046">
    <property type="component" value="Unassembled WGS sequence"/>
</dbReference>
<evidence type="ECO:0000256" key="6">
    <source>
        <dbReference type="ARBA" id="ARBA00022723"/>
    </source>
</evidence>
<evidence type="ECO:0000313" key="19">
    <source>
        <dbReference type="Proteomes" id="UP001163046"/>
    </source>
</evidence>
<feature type="transmembrane region" description="Helical" evidence="16">
    <location>
        <begin position="71"/>
        <end position="98"/>
    </location>
</feature>
<dbReference type="GO" id="GO:0046872">
    <property type="term" value="F:metal ion binding"/>
    <property type="evidence" value="ECO:0007669"/>
    <property type="project" value="UniProtKB-KW"/>
</dbReference>
<evidence type="ECO:0000256" key="13">
    <source>
        <dbReference type="ARBA" id="ARBA00024531"/>
    </source>
</evidence>
<evidence type="ECO:0000256" key="14">
    <source>
        <dbReference type="ARBA" id="ARBA00026104"/>
    </source>
</evidence>
<dbReference type="PANTHER" id="PTHR45792">
    <property type="entry name" value="DIACYLGLYCEROL LIPASE HOMOLOG-RELATED"/>
    <property type="match status" value="1"/>
</dbReference>
<evidence type="ECO:0000256" key="2">
    <source>
        <dbReference type="ARBA" id="ARBA00004651"/>
    </source>
</evidence>
<comment type="subcellular location">
    <subcellularLocation>
        <location evidence="2">Cell membrane</location>
        <topology evidence="2">Multi-pass membrane protein</topology>
    </subcellularLocation>
</comment>
<protein>
    <recommendedName>
        <fullName evidence="14">sn-1-specific diacylglycerol lipase</fullName>
        <ecNumber evidence="14">3.1.1.116</ecNumber>
    </recommendedName>
</protein>
<feature type="domain" description="Fungal lipase-type" evidence="17">
    <location>
        <begin position="344"/>
        <end position="481"/>
    </location>
</feature>
<dbReference type="EC" id="3.1.1.116" evidence="14"/>